<dbReference type="PANTHER" id="PTHR13298:SF11">
    <property type="entry name" value="RAPAMYCIN-INSENSITIVE COMPANION OF MTOR"/>
    <property type="match status" value="1"/>
</dbReference>
<reference evidence="4 5" key="1">
    <citation type="journal article" date="2023" name="Arcadia Sci">
        <title>De novo assembly of a long-read Amblyomma americanum tick genome.</title>
        <authorList>
            <person name="Chou S."/>
            <person name="Poskanzer K.E."/>
            <person name="Rollins M."/>
            <person name="Thuy-Boun P.S."/>
        </authorList>
    </citation>
    <scope>NUCLEOTIDE SEQUENCE [LARGE SCALE GENOMIC DNA]</scope>
    <source>
        <strain evidence="4">F_SG_1</strain>
        <tissue evidence="4">Salivary glands</tissue>
    </source>
</reference>
<dbReference type="GO" id="GO:0031932">
    <property type="term" value="C:TORC2 complex"/>
    <property type="evidence" value="ECO:0007669"/>
    <property type="project" value="InterPro"/>
</dbReference>
<dbReference type="Pfam" id="PF14666">
    <property type="entry name" value="RICTOR_M"/>
    <property type="match status" value="1"/>
</dbReference>
<evidence type="ECO:0000259" key="2">
    <source>
        <dbReference type="SMART" id="SM01307"/>
    </source>
</evidence>
<dbReference type="SUPFAM" id="SSF48371">
    <property type="entry name" value="ARM repeat"/>
    <property type="match status" value="1"/>
</dbReference>
<evidence type="ECO:0000313" key="4">
    <source>
        <dbReference type="EMBL" id="KAK8757785.1"/>
    </source>
</evidence>
<feature type="compositionally biased region" description="Basic and acidic residues" evidence="1">
    <location>
        <begin position="697"/>
        <end position="711"/>
    </location>
</feature>
<dbReference type="AlphaFoldDB" id="A0AAQ4D5P5"/>
<dbReference type="SMART" id="SM01307">
    <property type="entry name" value="RICTOR_M"/>
    <property type="match status" value="1"/>
</dbReference>
<gene>
    <name evidence="4" type="ORF">V5799_004581</name>
</gene>
<organism evidence="4 5">
    <name type="scientific">Amblyomma americanum</name>
    <name type="common">Lone star tick</name>
    <dbReference type="NCBI Taxonomy" id="6943"/>
    <lineage>
        <taxon>Eukaryota</taxon>
        <taxon>Metazoa</taxon>
        <taxon>Ecdysozoa</taxon>
        <taxon>Arthropoda</taxon>
        <taxon>Chelicerata</taxon>
        <taxon>Arachnida</taxon>
        <taxon>Acari</taxon>
        <taxon>Parasitiformes</taxon>
        <taxon>Ixodida</taxon>
        <taxon>Ixodoidea</taxon>
        <taxon>Ixodidae</taxon>
        <taxon>Amblyomminae</taxon>
        <taxon>Amblyomma</taxon>
    </lineage>
</organism>
<dbReference type="Pfam" id="PF14668">
    <property type="entry name" value="RICTOR_V"/>
    <property type="match status" value="1"/>
</dbReference>
<accession>A0AAQ4D5P5</accession>
<comment type="caution">
    <text evidence="4">The sequence shown here is derived from an EMBL/GenBank/DDBJ whole genome shotgun (WGS) entry which is preliminary data.</text>
</comment>
<feature type="domain" description="Rapamycin-insensitive companion of mTOR middle" evidence="2">
    <location>
        <begin position="107"/>
        <end position="328"/>
    </location>
</feature>
<evidence type="ECO:0000313" key="5">
    <source>
        <dbReference type="Proteomes" id="UP001321473"/>
    </source>
</evidence>
<evidence type="ECO:0008006" key="6">
    <source>
        <dbReference type="Google" id="ProtNLM"/>
    </source>
</evidence>
<sequence>MQSSEDVSGVKPLGAFVECVKKLLEFCCAIKLDIGCAPPRSRASTAVARLSRLHALRRKGVVPHSLFLDQLLQFCGPTSKHRLGRSGTEDFCEAAGKARLNACLRRETDEGAQRSMQDSLVLAKEYNSWDWHLVSSLLKWPSDSLRALGDSTHRSFVRRLVYFFKPSSRQFSLMEAKREGARHIITVGCQLFEFLLEADEGRATEFIEDFLIDLCNCLHEAQLPGAAMSALLGPSRMLAMVSHSYFLFVGRLASSSRGSRLLERLGVYQHIVRLVMLEGHDVYLKLALASLDYTKPGFARSLLTTALTAKCEESRLYATKFLRVLLRLELLDFRKWVMELLVTQLCDPNRAVMLTAASILDEACDVKENLEALIALRPVLLSFGDWGLLLHVRFLSLPSGFKYLLEAELLESQLRKWDEVDNLRYVKIVEDAISQAVTWHQRGEDGTYGRRSSNTRLRVQDVFAPAHMYGQLVQHKEGLEYLQKHGCLERHWETILTGDMSTEESLLRLKASLWTAGHVGTSPEGFSLVADADVLPAIVKMAQESPIYSIRGVCFYVLCLLATTSDSVDSLSVLGWDCVQHKRNEVWPVALDALQAVQTSPAPLRAHAWSISSAGSQQSEMLTASALHRRFYGSAASSLSCVDASETPLRRTLNFVSEQVKSQAENSSIRHSQTLPRNVTLSPRHDALVTSSRRPRSSSDCRPGDTRHEAEVEAPQVQPYQTPQ</sequence>
<evidence type="ECO:0000259" key="3">
    <source>
        <dbReference type="SMART" id="SM01310"/>
    </source>
</evidence>
<dbReference type="EMBL" id="JARKHS020034809">
    <property type="protein sequence ID" value="KAK8757785.1"/>
    <property type="molecule type" value="Genomic_DNA"/>
</dbReference>
<name>A0AAQ4D5P5_AMBAM</name>
<keyword evidence="5" id="KW-1185">Reference proteome</keyword>
<dbReference type="InterPro" id="IPR029451">
    <property type="entry name" value="RICTOR_M"/>
</dbReference>
<evidence type="ECO:0000256" key="1">
    <source>
        <dbReference type="SAM" id="MobiDB-lite"/>
    </source>
</evidence>
<dbReference type="InterPro" id="IPR028268">
    <property type="entry name" value="Pianissimo_fam"/>
</dbReference>
<feature type="non-terminal residue" evidence="4">
    <location>
        <position position="724"/>
    </location>
</feature>
<feature type="domain" description="Rapamycin-insensitive companion of mTOR" evidence="3">
    <location>
        <begin position="506"/>
        <end position="578"/>
    </location>
</feature>
<feature type="compositionally biased region" description="Polar residues" evidence="1">
    <location>
        <begin position="662"/>
        <end position="681"/>
    </location>
</feature>
<dbReference type="SMART" id="SM01303">
    <property type="entry name" value="RasGEF_N_2"/>
    <property type="match status" value="1"/>
</dbReference>
<dbReference type="GO" id="GO:0051897">
    <property type="term" value="P:positive regulation of phosphatidylinositol 3-kinase/protein kinase B signal transduction"/>
    <property type="evidence" value="ECO:0007669"/>
    <property type="project" value="TreeGrafter"/>
</dbReference>
<dbReference type="GO" id="GO:0038203">
    <property type="term" value="P:TORC2 signaling"/>
    <property type="evidence" value="ECO:0007669"/>
    <property type="project" value="TreeGrafter"/>
</dbReference>
<dbReference type="PANTHER" id="PTHR13298">
    <property type="entry name" value="CYTOSOLIC REGULATOR PIANISSIMO"/>
    <property type="match status" value="1"/>
</dbReference>
<dbReference type="InterPro" id="IPR029452">
    <property type="entry name" value="RICTOR_V"/>
</dbReference>
<dbReference type="InterPro" id="IPR029453">
    <property type="entry name" value="Rictor_IV"/>
</dbReference>
<feature type="region of interest" description="Disordered" evidence="1">
    <location>
        <begin position="662"/>
        <end position="724"/>
    </location>
</feature>
<dbReference type="SMART" id="SM01310">
    <property type="entry name" value="RICTOR_V"/>
    <property type="match status" value="1"/>
</dbReference>
<dbReference type="Proteomes" id="UP001321473">
    <property type="component" value="Unassembled WGS sequence"/>
</dbReference>
<proteinExistence type="predicted"/>
<dbReference type="Pfam" id="PF14663">
    <property type="entry name" value="RasGEF_N_2"/>
    <property type="match status" value="1"/>
</dbReference>
<dbReference type="GO" id="GO:0043539">
    <property type="term" value="F:protein serine/threonine kinase activator activity"/>
    <property type="evidence" value="ECO:0007669"/>
    <property type="project" value="TreeGrafter"/>
</dbReference>
<dbReference type="InterPro" id="IPR016024">
    <property type="entry name" value="ARM-type_fold"/>
</dbReference>
<protein>
    <recommendedName>
        <fullName evidence="6">Rapamycin-insensitive companion of mTOR</fullName>
    </recommendedName>
</protein>